<dbReference type="VEuPathDB" id="VectorBase:ISCP_034406"/>
<sequence length="144" mass="16148">MRAGCALTALLALGLVAFVASAGPRRPHNRAFARAAQHEQLVWTEGACRRPQPRVLCLKALRPNDTRVSQRRAQPPTGTTLRELAAWRPVGGSPPAFLSMRNNRFTESRVRQTREASQRDRDRLGVQRYSAECARVGYVIKRET</sequence>
<dbReference type="HOGENOM" id="CLU_1798566_0_0_1"/>
<proteinExistence type="predicted"/>
<accession>B7PDA5</accession>
<protein>
    <recommendedName>
        <fullName evidence="5">Secreted protein</fullName>
    </recommendedName>
</protein>
<dbReference type="InParanoid" id="B7PDA5"/>
<dbReference type="PaxDb" id="6945-B7PDA5"/>
<organism>
    <name type="scientific">Ixodes scapularis</name>
    <name type="common">Black-legged tick</name>
    <name type="synonym">Deer tick</name>
    <dbReference type="NCBI Taxonomy" id="6945"/>
    <lineage>
        <taxon>Eukaryota</taxon>
        <taxon>Metazoa</taxon>
        <taxon>Ecdysozoa</taxon>
        <taxon>Arthropoda</taxon>
        <taxon>Chelicerata</taxon>
        <taxon>Arachnida</taxon>
        <taxon>Acari</taxon>
        <taxon>Parasitiformes</taxon>
        <taxon>Ixodida</taxon>
        <taxon>Ixodoidea</taxon>
        <taxon>Ixodidae</taxon>
        <taxon>Ixodinae</taxon>
        <taxon>Ixodes</taxon>
    </lineage>
</organism>
<feature type="chain" id="PRO_5014567987" description="Secreted protein" evidence="1">
    <location>
        <begin position="22"/>
        <end position="144"/>
    </location>
</feature>
<dbReference type="Proteomes" id="UP000001555">
    <property type="component" value="Unassembled WGS sequence"/>
</dbReference>
<dbReference type="VEuPathDB" id="VectorBase:ISCW002516"/>
<keyword evidence="1" id="KW-0732">Signal</keyword>
<evidence type="ECO:0000313" key="3">
    <source>
        <dbReference type="EnsemblMetazoa" id="ISCW002516-PA"/>
    </source>
</evidence>
<evidence type="ECO:0000256" key="1">
    <source>
        <dbReference type="SAM" id="SignalP"/>
    </source>
</evidence>
<dbReference type="EnsemblMetazoa" id="ISCW002516-RA">
    <property type="protein sequence ID" value="ISCW002516-PA"/>
    <property type="gene ID" value="ISCW002516"/>
</dbReference>
<keyword evidence="4" id="KW-1185">Reference proteome</keyword>
<dbReference type="OrthoDB" id="6370328at2759"/>
<name>B7PDA5_IXOSC</name>
<evidence type="ECO:0008006" key="5">
    <source>
        <dbReference type="Google" id="ProtNLM"/>
    </source>
</evidence>
<reference evidence="2 4" key="1">
    <citation type="submission" date="2008-03" db="EMBL/GenBank/DDBJ databases">
        <title>Annotation of Ixodes scapularis.</title>
        <authorList>
            <consortium name="Ixodes scapularis Genome Project Consortium"/>
            <person name="Caler E."/>
            <person name="Hannick L.I."/>
            <person name="Bidwell S."/>
            <person name="Joardar V."/>
            <person name="Thiagarajan M."/>
            <person name="Amedeo P."/>
            <person name="Galinsky K.J."/>
            <person name="Schobel S."/>
            <person name="Inman J."/>
            <person name="Hostetler J."/>
            <person name="Miller J."/>
            <person name="Hammond M."/>
            <person name="Megy K."/>
            <person name="Lawson D."/>
            <person name="Kodira C."/>
            <person name="Sutton G."/>
            <person name="Meyer J."/>
            <person name="Hill C.A."/>
            <person name="Birren B."/>
            <person name="Nene V."/>
            <person name="Collins F."/>
            <person name="Alarcon-Chaidez F."/>
            <person name="Wikel S."/>
            <person name="Strausberg R."/>
        </authorList>
    </citation>
    <scope>NUCLEOTIDE SEQUENCE [LARGE SCALE GENOMIC DNA]</scope>
    <source>
        <strain evidence="4">Wikel</strain>
        <strain evidence="2">Wikel colony</strain>
    </source>
</reference>
<gene>
    <name evidence="2" type="ORF">IscW_ISCW002516</name>
</gene>
<evidence type="ECO:0000313" key="4">
    <source>
        <dbReference type="Proteomes" id="UP000001555"/>
    </source>
</evidence>
<feature type="signal peptide" evidence="1">
    <location>
        <begin position="1"/>
        <end position="21"/>
    </location>
</feature>
<dbReference type="EMBL" id="ABJB010847080">
    <property type="status" value="NOT_ANNOTATED_CDS"/>
    <property type="molecule type" value="Genomic_DNA"/>
</dbReference>
<evidence type="ECO:0000313" key="2">
    <source>
        <dbReference type="EMBL" id="EEC04577.1"/>
    </source>
</evidence>
<dbReference type="AlphaFoldDB" id="B7PDA5"/>
<dbReference type="EMBL" id="DS689001">
    <property type="protein sequence ID" value="EEC04577.1"/>
    <property type="molecule type" value="Genomic_DNA"/>
</dbReference>
<dbReference type="VEuPathDB" id="VectorBase:ISCI002516"/>
<reference evidence="3" key="2">
    <citation type="submission" date="2020-05" db="UniProtKB">
        <authorList>
            <consortium name="EnsemblMetazoa"/>
        </authorList>
    </citation>
    <scope>IDENTIFICATION</scope>
    <source>
        <strain evidence="3">wikel</strain>
    </source>
</reference>